<dbReference type="Pfam" id="PF18911">
    <property type="entry name" value="PKD_4"/>
    <property type="match status" value="2"/>
</dbReference>
<sequence>MQSNTIFNLAVGFIAFIAIGTLLFYSNLVPKKHSVTELTKMPVVETQEAVKEAQGLVSKEDKISISETVPVPSNGVVSYIVSPDTLSVDQVAYFFTDNQTIKIPLSSIQDYKWNFGDGTTAVGARAQYIYKNAGQFTVTLIVTDLEGKSYSSVQEVRIENKEAPTVVITAKDMQPIYEVSGKQKFNWNTFPIEIQFDLHRSKVQGMGLKDAHWDFGDGGEGFGLSPTYIYHKPGQYMVKVTARDELGLQGHSSMEVNIGKDNCSDTDGVEGCLKLENAIGNTLPMSAGSWFVGHDFGHQQWKLKRDEKNFAFLKVTDDTSNLDYDISSAIAANGNQLEIRKSDLEALGVNFKQEYSLNIAASLDDDSEYNGMFPNLRFGIGTVDLTTNESDIKLEVVGSRSYKKYLYMTNATTAQLRDLPVGVYSLIATKGSKIKTFTFEIKDSTPQRLMVEL</sequence>
<evidence type="ECO:0000259" key="2">
    <source>
        <dbReference type="PROSITE" id="PS50093"/>
    </source>
</evidence>
<dbReference type="SMART" id="SM00089">
    <property type="entry name" value="PKD"/>
    <property type="match status" value="2"/>
</dbReference>
<feature type="transmembrane region" description="Helical" evidence="1">
    <location>
        <begin position="6"/>
        <end position="25"/>
    </location>
</feature>
<dbReference type="Proteomes" id="UP000012040">
    <property type="component" value="Chromosome"/>
</dbReference>
<dbReference type="AlphaFoldDB" id="M4V9Y1"/>
<dbReference type="InterPro" id="IPR035986">
    <property type="entry name" value="PKD_dom_sf"/>
</dbReference>
<name>M4V9Y1_9BACT</name>
<evidence type="ECO:0000256" key="1">
    <source>
        <dbReference type="SAM" id="Phobius"/>
    </source>
</evidence>
<keyword evidence="4" id="KW-1185">Reference proteome</keyword>
<dbReference type="SUPFAM" id="SSF49299">
    <property type="entry name" value="PKD domain"/>
    <property type="match status" value="2"/>
</dbReference>
<dbReference type="STRING" id="1184267.A11Q_1996"/>
<keyword evidence="1" id="KW-0472">Membrane</keyword>
<protein>
    <recommendedName>
        <fullName evidence="2">PKD domain-containing protein</fullName>
    </recommendedName>
</protein>
<organism evidence="3 4">
    <name type="scientific">Pseudobdellovibrio exovorus JSS</name>
    <dbReference type="NCBI Taxonomy" id="1184267"/>
    <lineage>
        <taxon>Bacteria</taxon>
        <taxon>Pseudomonadati</taxon>
        <taxon>Bdellovibrionota</taxon>
        <taxon>Bdellovibrionia</taxon>
        <taxon>Bdellovibrionales</taxon>
        <taxon>Pseudobdellovibrionaceae</taxon>
        <taxon>Pseudobdellovibrio</taxon>
    </lineage>
</organism>
<accession>M4V9Y1</accession>
<evidence type="ECO:0000313" key="4">
    <source>
        <dbReference type="Proteomes" id="UP000012040"/>
    </source>
</evidence>
<keyword evidence="1" id="KW-0812">Transmembrane</keyword>
<reference evidence="3 4" key="1">
    <citation type="journal article" date="2013" name="ISME J.">
        <title>By their genes ye shall know them: genomic signatures of predatory bacteria.</title>
        <authorList>
            <person name="Pasternak Z."/>
            <person name="Pietrokovski S."/>
            <person name="Rotem O."/>
            <person name="Gophna U."/>
            <person name="Lurie-Weinberger M.N."/>
            <person name="Jurkevitch E."/>
        </authorList>
    </citation>
    <scope>NUCLEOTIDE SEQUENCE [LARGE SCALE GENOMIC DNA]</scope>
    <source>
        <strain evidence="3 4">JSS</strain>
    </source>
</reference>
<dbReference type="CDD" id="cd00146">
    <property type="entry name" value="PKD"/>
    <property type="match status" value="1"/>
</dbReference>
<dbReference type="OrthoDB" id="5287100at2"/>
<feature type="domain" description="PKD" evidence="2">
    <location>
        <begin position="111"/>
        <end position="159"/>
    </location>
</feature>
<evidence type="ECO:0000313" key="3">
    <source>
        <dbReference type="EMBL" id="AGH96212.1"/>
    </source>
</evidence>
<feature type="domain" description="PKD" evidence="2">
    <location>
        <begin position="213"/>
        <end position="258"/>
    </location>
</feature>
<proteinExistence type="predicted"/>
<dbReference type="PATRIC" id="fig|1184267.3.peg.2021"/>
<gene>
    <name evidence="3" type="ORF">A11Q_1996</name>
</gene>
<dbReference type="PROSITE" id="PS50093">
    <property type="entry name" value="PKD"/>
    <property type="match status" value="2"/>
</dbReference>
<dbReference type="InterPro" id="IPR000601">
    <property type="entry name" value="PKD_dom"/>
</dbReference>
<dbReference type="InterPro" id="IPR022409">
    <property type="entry name" value="PKD/Chitinase_dom"/>
</dbReference>
<keyword evidence="1" id="KW-1133">Transmembrane helix</keyword>
<dbReference type="EMBL" id="CP003537">
    <property type="protein sequence ID" value="AGH96212.1"/>
    <property type="molecule type" value="Genomic_DNA"/>
</dbReference>
<dbReference type="HOGENOM" id="CLU_603650_0_0_7"/>
<dbReference type="KEGG" id="bex:A11Q_1996"/>
<dbReference type="RefSeq" id="WP_015470702.1">
    <property type="nucleotide sequence ID" value="NC_020813.1"/>
</dbReference>
<dbReference type="Gene3D" id="2.60.40.10">
    <property type="entry name" value="Immunoglobulins"/>
    <property type="match status" value="2"/>
</dbReference>
<dbReference type="InterPro" id="IPR013783">
    <property type="entry name" value="Ig-like_fold"/>
</dbReference>
<dbReference type="eggNOG" id="COG3291">
    <property type="taxonomic scope" value="Bacteria"/>
</dbReference>